<dbReference type="AlphaFoldDB" id="A0A2G9U4M3"/>
<reference evidence="5 6" key="1">
    <citation type="submission" date="2015-09" db="EMBL/GenBank/DDBJ databases">
        <title>Draft genome of the parasitic nematode Teladorsagia circumcincta isolate WARC Sus (inbred).</title>
        <authorList>
            <person name="Mitreva M."/>
        </authorList>
    </citation>
    <scope>NUCLEOTIDE SEQUENCE [LARGE SCALE GENOMIC DNA]</scope>
    <source>
        <strain evidence="5 6">S</strain>
    </source>
</reference>
<dbReference type="SMART" id="SM00254">
    <property type="entry name" value="ShKT"/>
    <property type="match status" value="1"/>
</dbReference>
<dbReference type="PANTHER" id="PTHR46219">
    <property type="entry name" value="PROTEIN CBG11138"/>
    <property type="match status" value="1"/>
</dbReference>
<dbReference type="EMBL" id="KZ349719">
    <property type="protein sequence ID" value="PIO64642.1"/>
    <property type="molecule type" value="Genomic_DNA"/>
</dbReference>
<dbReference type="Pfam" id="PF01549">
    <property type="entry name" value="ShK"/>
    <property type="match status" value="1"/>
</dbReference>
<feature type="signal peptide" evidence="3">
    <location>
        <begin position="1"/>
        <end position="16"/>
    </location>
</feature>
<organism evidence="5 6">
    <name type="scientific">Teladorsagia circumcincta</name>
    <name type="common">Brown stomach worm</name>
    <name type="synonym">Ostertagia circumcincta</name>
    <dbReference type="NCBI Taxonomy" id="45464"/>
    <lineage>
        <taxon>Eukaryota</taxon>
        <taxon>Metazoa</taxon>
        <taxon>Ecdysozoa</taxon>
        <taxon>Nematoda</taxon>
        <taxon>Chromadorea</taxon>
        <taxon>Rhabditida</taxon>
        <taxon>Rhabditina</taxon>
        <taxon>Rhabditomorpha</taxon>
        <taxon>Strongyloidea</taxon>
        <taxon>Trichostrongylidae</taxon>
        <taxon>Teladorsagia</taxon>
    </lineage>
</organism>
<proteinExistence type="predicted"/>
<keyword evidence="6" id="KW-1185">Reference proteome</keyword>
<gene>
    <name evidence="5" type="ORF">TELCIR_13718</name>
</gene>
<keyword evidence="2" id="KW-1015">Disulfide bond</keyword>
<dbReference type="OrthoDB" id="5863778at2759"/>
<dbReference type="Gene3D" id="1.10.10.1870">
    <property type="entry name" value="ShTK domain-like"/>
    <property type="match status" value="1"/>
</dbReference>
<evidence type="ECO:0000256" key="2">
    <source>
        <dbReference type="ARBA" id="ARBA00023157"/>
    </source>
</evidence>
<evidence type="ECO:0000256" key="1">
    <source>
        <dbReference type="ARBA" id="ARBA00022729"/>
    </source>
</evidence>
<evidence type="ECO:0000256" key="3">
    <source>
        <dbReference type="SAM" id="SignalP"/>
    </source>
</evidence>
<evidence type="ECO:0000313" key="5">
    <source>
        <dbReference type="EMBL" id="PIO64642.1"/>
    </source>
</evidence>
<feature type="non-terminal residue" evidence="5">
    <location>
        <position position="81"/>
    </location>
</feature>
<evidence type="ECO:0000313" key="6">
    <source>
        <dbReference type="Proteomes" id="UP000230423"/>
    </source>
</evidence>
<dbReference type="InterPro" id="IPR003582">
    <property type="entry name" value="ShKT_dom"/>
</dbReference>
<accession>A0A2G9U4M3</accession>
<feature type="domain" description="ShKT" evidence="4">
    <location>
        <begin position="29"/>
        <end position="71"/>
    </location>
</feature>
<sequence>MLALFELLFVVYFAEAQQYQSCANGGVGPCRDLVNPRTGISDCPNVAYLCNNAAYYALMTQQCPRTCNRCPSTATVAPTTA</sequence>
<dbReference type="FunFam" id="1.10.10.1940:FF:000002">
    <property type="entry name" value="PHAryngeal gland Toxin-related"/>
    <property type="match status" value="1"/>
</dbReference>
<dbReference type="Proteomes" id="UP000230423">
    <property type="component" value="Unassembled WGS sequence"/>
</dbReference>
<name>A0A2G9U4M3_TELCI</name>
<protein>
    <submittedName>
        <fullName evidence="5">ShTK domain protein</fullName>
    </submittedName>
</protein>
<feature type="chain" id="PRO_5013654923" evidence="3">
    <location>
        <begin position="17"/>
        <end position="81"/>
    </location>
</feature>
<evidence type="ECO:0000259" key="4">
    <source>
        <dbReference type="SMART" id="SM00254"/>
    </source>
</evidence>
<keyword evidence="1 3" id="KW-0732">Signal</keyword>
<dbReference type="PANTHER" id="PTHR46219:SF5">
    <property type="entry name" value="SHKT DOMAIN-CONTAINING PROTEIN"/>
    <property type="match status" value="1"/>
</dbReference>